<keyword evidence="6" id="KW-1185">Reference proteome</keyword>
<feature type="compositionally biased region" description="Basic and acidic residues" evidence="3">
    <location>
        <begin position="380"/>
        <end position="390"/>
    </location>
</feature>
<dbReference type="InterPro" id="IPR011333">
    <property type="entry name" value="SKP1/BTB/POZ_sf"/>
</dbReference>
<dbReference type="InterPro" id="IPR000408">
    <property type="entry name" value="Reg_chr_condens"/>
</dbReference>
<evidence type="ECO:0000256" key="2">
    <source>
        <dbReference type="PROSITE-ProRule" id="PRU00235"/>
    </source>
</evidence>
<dbReference type="SMART" id="SM00225">
    <property type="entry name" value="BTB"/>
    <property type="match status" value="1"/>
</dbReference>
<dbReference type="OrthoDB" id="16281at2759"/>
<evidence type="ECO:0000313" key="6">
    <source>
        <dbReference type="Proteomes" id="UP000674318"/>
    </source>
</evidence>
<keyword evidence="1" id="KW-0677">Repeat</keyword>
<feature type="repeat" description="RCC1" evidence="2">
    <location>
        <begin position="819"/>
        <end position="871"/>
    </location>
</feature>
<name>A0A836IBD4_9TRYP</name>
<proteinExistence type="predicted"/>
<gene>
    <name evidence="5" type="ORF">JKF63_05410</name>
</gene>
<dbReference type="Gene3D" id="3.30.710.10">
    <property type="entry name" value="Potassium Channel Kv1.1, Chain A"/>
    <property type="match status" value="2"/>
</dbReference>
<feature type="region of interest" description="Disordered" evidence="3">
    <location>
        <begin position="1207"/>
        <end position="1233"/>
    </location>
</feature>
<dbReference type="EMBL" id="JAFJZO010000017">
    <property type="protein sequence ID" value="KAG5508156.1"/>
    <property type="molecule type" value="Genomic_DNA"/>
</dbReference>
<feature type="repeat" description="RCC1" evidence="2">
    <location>
        <begin position="872"/>
        <end position="928"/>
    </location>
</feature>
<comment type="caution">
    <text evidence="5">The sequence shown here is derived from an EMBL/GenBank/DDBJ whole genome shotgun (WGS) entry which is preliminary data.</text>
</comment>
<dbReference type="SUPFAM" id="SSF54695">
    <property type="entry name" value="POZ domain"/>
    <property type="match status" value="1"/>
</dbReference>
<reference evidence="5 6" key="1">
    <citation type="submission" date="2021-02" db="EMBL/GenBank/DDBJ databases">
        <title>Porcisia hertigi Genome sequencing and assembly.</title>
        <authorList>
            <person name="Almutairi H."/>
            <person name="Gatherer D."/>
        </authorList>
    </citation>
    <scope>NUCLEOTIDE SEQUENCE [LARGE SCALE GENOMIC DNA]</scope>
    <source>
        <strain evidence="5 6">C119</strain>
    </source>
</reference>
<dbReference type="Gene3D" id="2.130.10.30">
    <property type="entry name" value="Regulator of chromosome condensation 1/beta-lactamase-inhibitor protein II"/>
    <property type="match status" value="2"/>
</dbReference>
<feature type="domain" description="BTB" evidence="4">
    <location>
        <begin position="233"/>
        <end position="545"/>
    </location>
</feature>
<dbReference type="PROSITE" id="PS00626">
    <property type="entry name" value="RCC1_2"/>
    <property type="match status" value="1"/>
</dbReference>
<dbReference type="InterPro" id="IPR051210">
    <property type="entry name" value="Ub_ligase/GEF_domain"/>
</dbReference>
<evidence type="ECO:0000256" key="3">
    <source>
        <dbReference type="SAM" id="MobiDB-lite"/>
    </source>
</evidence>
<dbReference type="InterPro" id="IPR009091">
    <property type="entry name" value="RCC1/BLIP-II"/>
</dbReference>
<dbReference type="GeneID" id="94291447"/>
<feature type="region of interest" description="Disordered" evidence="3">
    <location>
        <begin position="999"/>
        <end position="1028"/>
    </location>
</feature>
<feature type="repeat" description="RCC1" evidence="2">
    <location>
        <begin position="736"/>
        <end position="818"/>
    </location>
</feature>
<feature type="region of interest" description="Disordered" evidence="3">
    <location>
        <begin position="403"/>
        <end position="430"/>
    </location>
</feature>
<feature type="region of interest" description="Disordered" evidence="3">
    <location>
        <begin position="118"/>
        <end position="166"/>
    </location>
</feature>
<dbReference type="PROSITE" id="PS50012">
    <property type="entry name" value="RCC1_3"/>
    <property type="match status" value="6"/>
</dbReference>
<feature type="region of interest" description="Disordered" evidence="3">
    <location>
        <begin position="1"/>
        <end position="43"/>
    </location>
</feature>
<feature type="compositionally biased region" description="Low complexity" evidence="3">
    <location>
        <begin position="409"/>
        <end position="430"/>
    </location>
</feature>
<dbReference type="PANTHER" id="PTHR22870:SF408">
    <property type="entry name" value="OS09G0560450 PROTEIN"/>
    <property type="match status" value="1"/>
</dbReference>
<dbReference type="SUPFAM" id="SSF50985">
    <property type="entry name" value="RCC1/BLIP-II"/>
    <property type="match status" value="2"/>
</dbReference>
<feature type="compositionally biased region" description="Polar residues" evidence="3">
    <location>
        <begin position="16"/>
        <end position="29"/>
    </location>
</feature>
<feature type="compositionally biased region" description="Basic and acidic residues" evidence="3">
    <location>
        <begin position="1"/>
        <end position="10"/>
    </location>
</feature>
<dbReference type="KEGG" id="phet:94291447"/>
<evidence type="ECO:0000313" key="5">
    <source>
        <dbReference type="EMBL" id="KAG5508156.1"/>
    </source>
</evidence>
<feature type="region of interest" description="Disordered" evidence="3">
    <location>
        <begin position="370"/>
        <end position="390"/>
    </location>
</feature>
<dbReference type="AlphaFoldDB" id="A0A836IBD4"/>
<feature type="compositionally biased region" description="Polar residues" evidence="3">
    <location>
        <begin position="118"/>
        <end position="140"/>
    </location>
</feature>
<feature type="repeat" description="RCC1" evidence="2">
    <location>
        <begin position="678"/>
        <end position="735"/>
    </location>
</feature>
<dbReference type="PRINTS" id="PR00633">
    <property type="entry name" value="RCCNDNSATION"/>
</dbReference>
<dbReference type="PANTHER" id="PTHR22870">
    <property type="entry name" value="REGULATOR OF CHROMOSOME CONDENSATION"/>
    <property type="match status" value="1"/>
</dbReference>
<feature type="region of interest" description="Disordered" evidence="3">
    <location>
        <begin position="447"/>
        <end position="468"/>
    </location>
</feature>
<protein>
    <recommendedName>
        <fullName evidence="4">BTB domain-containing protein</fullName>
    </recommendedName>
</protein>
<accession>A0A836IBD4</accession>
<feature type="repeat" description="RCC1" evidence="2">
    <location>
        <begin position="546"/>
        <end position="598"/>
    </location>
</feature>
<dbReference type="Proteomes" id="UP000674318">
    <property type="component" value="Chromosome 17"/>
</dbReference>
<evidence type="ECO:0000259" key="4">
    <source>
        <dbReference type="SMART" id="SM00225"/>
    </source>
</evidence>
<dbReference type="RefSeq" id="XP_067758045.1">
    <property type="nucleotide sequence ID" value="XM_067901370.1"/>
</dbReference>
<evidence type="ECO:0000256" key="1">
    <source>
        <dbReference type="ARBA" id="ARBA00022737"/>
    </source>
</evidence>
<dbReference type="InterPro" id="IPR000210">
    <property type="entry name" value="BTB/POZ_dom"/>
</dbReference>
<sequence length="1233" mass="129055">MASEDARTISRLDSAGGTNVNRSNNTSTGGQSGTPRADSADYHSIHSPATLLPAAASAPTLTTGVVMSSYPALTGGAPSPGSTSAVHPTVSNGELGRFSVTASSPPQQLVANCSRQSSTLIGFSPSPTQRQQEAASTRPSAQVRDNAATTPTASHHLRPEPTSRLSRADGNVAAAATVTAASQRSSPFPPCRSHTEAEEVRSPPCVLHSRPFFFQPVRTAESVCVATTASSSEWVVLNVGGRLITTTVGTLMADPDSVLASLCAYLSPPSDRGGTVVGKRSGAHLSGGSFTHQETSGRCGAVSGMSHPADEAPIGGIWGDLRGRDNLSHTADLADSRDASGVRNNAFESGGVDAQTLPTVKGRVVEVSQAAEVAPRPTPRHVDNSVQRDGDCFSPFSDPCTTNRPVHHSTTAPNLSTSTSPSLPQSLSQQPTPLFVRRELRPTYAAAHTQSPVTLPLGSGLGEEGDGEAVNPQQIVSAIPLDTDGVNAILLDLDADYFLPVLNYLRHGAAMIPPYLDVDGVLAMAEYLNVMGLVRLLRAPPVPRHVMLFSWGSGSNGELGTHSMRDEPTPTMAQVAPFGVRVQDIVLGANYTCVLSDTGSVYTFGNGEWGQLGLGGSGYAVRGGSGGGGEGGGNGAGPDGIDVSVDMLIPRRIPLFERLPAVHVAAGYAFAMAIVEGHHVYFWGNNNHGQSGRGRSYFDLPTKKVESPVLVETLEGRKIVQLSCGSFFALALSEDGSLYSWGLVDCVGLGTPEEVELRYHDVLGESLSNERRTVVLTPQLVTVKGRRPVGSSGGALVVSERIVCVRAGQWHSGAISEHGELFTWGVGYQGRLGQGSKAPAYVPTLVRGALEGHRVVDVACGSFHTVALTTTGCVFCWGDNASGQCGTTAGSPDAFTAPYRVVGLEFVAGGVARSVACGRQHTVVVMEGPQPWCQKPCCRVDVGDGMCFSHAQAYCFGESARTASASGSTITTTTATAVGSATRGTVASSHLGISARAMSAGTLPPAPSPSSLRVAGDTMPFSLPSTEGHHHPHYRLVPDLQAFDVRVVVSGLHHAFACVEELSADTPQGTSSVSEEGFTVTRGRAHRLSYMHNPDALLPPRTAWEAGGYAEPATFGSGLRSSTSGEADPTLNLTRRSVFPTPATERSPTMHMNALTGGPYDSLRQDMLSHHEMLRRNRQPQRTTLRARFLSGLQMNMASGCLPFSVRGGSIGGRRNATHSRSRRSGGGGSGYC</sequence>
<dbReference type="Pfam" id="PF25390">
    <property type="entry name" value="WD40_RLD"/>
    <property type="match status" value="1"/>
</dbReference>
<dbReference type="InterPro" id="IPR058923">
    <property type="entry name" value="RCC1-like_dom"/>
</dbReference>
<feature type="repeat" description="RCC1" evidence="2">
    <location>
        <begin position="599"/>
        <end position="677"/>
    </location>
</feature>
<organism evidence="5 6">
    <name type="scientific">Porcisia hertigi</name>
    <dbReference type="NCBI Taxonomy" id="2761500"/>
    <lineage>
        <taxon>Eukaryota</taxon>
        <taxon>Discoba</taxon>
        <taxon>Euglenozoa</taxon>
        <taxon>Kinetoplastea</taxon>
        <taxon>Metakinetoplastina</taxon>
        <taxon>Trypanosomatida</taxon>
        <taxon>Trypanosomatidae</taxon>
        <taxon>Leishmaniinae</taxon>
        <taxon>Porcisia</taxon>
    </lineage>
</organism>